<name>A0AAD5JCN4_ACENE</name>
<comment type="caution">
    <text evidence="2">The sequence shown here is derived from an EMBL/GenBank/DDBJ whole genome shotgun (WGS) entry which is preliminary data.</text>
</comment>
<dbReference type="AlphaFoldDB" id="A0AAD5JCN4"/>
<organism evidence="2 3">
    <name type="scientific">Acer negundo</name>
    <name type="common">Box elder</name>
    <dbReference type="NCBI Taxonomy" id="4023"/>
    <lineage>
        <taxon>Eukaryota</taxon>
        <taxon>Viridiplantae</taxon>
        <taxon>Streptophyta</taxon>
        <taxon>Embryophyta</taxon>
        <taxon>Tracheophyta</taxon>
        <taxon>Spermatophyta</taxon>
        <taxon>Magnoliopsida</taxon>
        <taxon>eudicotyledons</taxon>
        <taxon>Gunneridae</taxon>
        <taxon>Pentapetalae</taxon>
        <taxon>rosids</taxon>
        <taxon>malvids</taxon>
        <taxon>Sapindales</taxon>
        <taxon>Sapindaceae</taxon>
        <taxon>Hippocastanoideae</taxon>
        <taxon>Acereae</taxon>
        <taxon>Acer</taxon>
    </lineage>
</organism>
<reference evidence="2" key="1">
    <citation type="journal article" date="2022" name="Plant J.">
        <title>Strategies of tolerance reflected in two North American maple genomes.</title>
        <authorList>
            <person name="McEvoy S.L."/>
            <person name="Sezen U.U."/>
            <person name="Trouern-Trend A."/>
            <person name="McMahon S.M."/>
            <person name="Schaberg P.G."/>
            <person name="Yang J."/>
            <person name="Wegrzyn J.L."/>
            <person name="Swenson N.G."/>
        </authorList>
    </citation>
    <scope>NUCLEOTIDE SEQUENCE</scope>
    <source>
        <strain evidence="2">91603</strain>
    </source>
</reference>
<feature type="transmembrane region" description="Helical" evidence="1">
    <location>
        <begin position="71"/>
        <end position="96"/>
    </location>
</feature>
<accession>A0AAD5JCN4</accession>
<keyword evidence="3" id="KW-1185">Reference proteome</keyword>
<reference evidence="2" key="2">
    <citation type="submission" date="2023-02" db="EMBL/GenBank/DDBJ databases">
        <authorList>
            <person name="Swenson N.G."/>
            <person name="Wegrzyn J.L."/>
            <person name="Mcevoy S.L."/>
        </authorList>
    </citation>
    <scope>NUCLEOTIDE SEQUENCE</scope>
    <source>
        <strain evidence="2">91603</strain>
        <tissue evidence="2">Leaf</tissue>
    </source>
</reference>
<keyword evidence="1" id="KW-0812">Transmembrane</keyword>
<dbReference type="Proteomes" id="UP001064489">
    <property type="component" value="Chromosome 1"/>
</dbReference>
<protein>
    <submittedName>
        <fullName evidence="2">Uncharacterized protein</fullName>
    </submittedName>
</protein>
<keyword evidence="1" id="KW-0472">Membrane</keyword>
<sequence>MSTSQRLKPQLTGSPPSPVHCHRLTSHQSPLQHSLLTLPTHIDRFDSARLSWAEGGGFRVEQNYNGAQLKVVVLSAMVWSLLAGVFTVTGVGSPCFMRLELLRIFFELNRQANVHGSDDWNSERGDFCCCSYSCCHQSDGRRSKDH</sequence>
<keyword evidence="1" id="KW-1133">Transmembrane helix</keyword>
<evidence type="ECO:0000313" key="2">
    <source>
        <dbReference type="EMBL" id="KAI9194222.1"/>
    </source>
</evidence>
<dbReference type="EMBL" id="JAJSOW010000003">
    <property type="protein sequence ID" value="KAI9194222.1"/>
    <property type="molecule type" value="Genomic_DNA"/>
</dbReference>
<evidence type="ECO:0000313" key="3">
    <source>
        <dbReference type="Proteomes" id="UP001064489"/>
    </source>
</evidence>
<evidence type="ECO:0000256" key="1">
    <source>
        <dbReference type="SAM" id="Phobius"/>
    </source>
</evidence>
<gene>
    <name evidence="2" type="ORF">LWI28_004121</name>
</gene>
<proteinExistence type="predicted"/>